<comment type="caution">
    <text evidence="4">The sequence shown here is derived from an EMBL/GenBank/DDBJ whole genome shotgun (WGS) entry which is preliminary data.</text>
</comment>
<dbReference type="Pfam" id="PF01774">
    <property type="entry name" value="UreD"/>
    <property type="match status" value="1"/>
</dbReference>
<keyword evidence="2" id="KW-0963">Cytoplasm</keyword>
<protein>
    <recommendedName>
        <fullName evidence="2">Urease accessory protein UreD</fullName>
    </recommendedName>
</protein>
<keyword evidence="2" id="KW-0996">Nickel insertion</keyword>
<keyword evidence="5" id="KW-1185">Reference proteome</keyword>
<accession>A0ABV9AB23</accession>
<name>A0ABV9AB23_9ACTN</name>
<organism evidence="4 5">
    <name type="scientific">Streptomyces ovatisporus</name>
    <dbReference type="NCBI Taxonomy" id="1128682"/>
    <lineage>
        <taxon>Bacteria</taxon>
        <taxon>Bacillati</taxon>
        <taxon>Actinomycetota</taxon>
        <taxon>Actinomycetes</taxon>
        <taxon>Kitasatosporales</taxon>
        <taxon>Streptomycetaceae</taxon>
        <taxon>Streptomyces</taxon>
    </lineage>
</organism>
<dbReference type="InterPro" id="IPR002669">
    <property type="entry name" value="UreD"/>
</dbReference>
<gene>
    <name evidence="2" type="primary">ureD</name>
    <name evidence="4" type="ORF">ACFPA8_23535</name>
</gene>
<dbReference type="Proteomes" id="UP001595997">
    <property type="component" value="Unassembled WGS sequence"/>
</dbReference>
<proteinExistence type="inferred from homology"/>
<evidence type="ECO:0000256" key="2">
    <source>
        <dbReference type="HAMAP-Rule" id="MF_01384"/>
    </source>
</evidence>
<sequence>MAAAAVLPGREPGMSPGDPGPRPGRAPARTAAPETGRPPAVTAPSPADERTPSGLRATARIRAAPDGRGGTALPVLSGAGPLALRRTRKQGPRATVTIVGAMSAPLGGDHLTLTAHAAPGAQLTVDSAAATLALPGPDGEPARYDVALSVEHGARMRWLPEPLISVRGSVLRQSIRVSLAPSARLVLRDEQVLGRTGEETGRVTSRITVHRAGRPLLEQQIDYGPGVPGWDSGAVLGEHRAVGQLLVVDPDFDGSPPPPRPLGDGASAAVTPLAGPAVLVTAVAPDALQLRRMLAGAGRFTTW</sequence>
<dbReference type="EMBL" id="JBHSFH010000014">
    <property type="protein sequence ID" value="MFC4497107.1"/>
    <property type="molecule type" value="Genomic_DNA"/>
</dbReference>
<evidence type="ECO:0000256" key="3">
    <source>
        <dbReference type="SAM" id="MobiDB-lite"/>
    </source>
</evidence>
<reference evidence="5" key="1">
    <citation type="journal article" date="2019" name="Int. J. Syst. Evol. Microbiol.">
        <title>The Global Catalogue of Microorganisms (GCM) 10K type strain sequencing project: providing services to taxonomists for standard genome sequencing and annotation.</title>
        <authorList>
            <consortium name="The Broad Institute Genomics Platform"/>
            <consortium name="The Broad Institute Genome Sequencing Center for Infectious Disease"/>
            <person name="Wu L."/>
            <person name="Ma J."/>
        </authorList>
    </citation>
    <scope>NUCLEOTIDE SEQUENCE [LARGE SCALE GENOMIC DNA]</scope>
    <source>
        <strain evidence="5">CGMCC 4.7357</strain>
    </source>
</reference>
<feature type="compositionally biased region" description="Low complexity" evidence="3">
    <location>
        <begin position="25"/>
        <end position="40"/>
    </location>
</feature>
<evidence type="ECO:0000313" key="4">
    <source>
        <dbReference type="EMBL" id="MFC4497107.1"/>
    </source>
</evidence>
<evidence type="ECO:0000256" key="1">
    <source>
        <dbReference type="ARBA" id="ARBA00023186"/>
    </source>
</evidence>
<dbReference type="HAMAP" id="MF_01384">
    <property type="entry name" value="UreD"/>
    <property type="match status" value="1"/>
</dbReference>
<feature type="region of interest" description="Disordered" evidence="3">
    <location>
        <begin position="1"/>
        <end position="54"/>
    </location>
</feature>
<comment type="similarity">
    <text evidence="2">Belongs to the UreD family.</text>
</comment>
<keyword evidence="1 2" id="KW-0143">Chaperone</keyword>
<comment type="function">
    <text evidence="2">Required for maturation of urease via the functional incorporation of the urease nickel metallocenter.</text>
</comment>
<comment type="subcellular location">
    <subcellularLocation>
        <location evidence="2">Cytoplasm</location>
    </subcellularLocation>
</comment>
<dbReference type="RefSeq" id="WP_386451592.1">
    <property type="nucleotide sequence ID" value="NZ_JBHSFH010000014.1"/>
</dbReference>
<comment type="subunit">
    <text evidence="2">UreD, UreF and UreG form a complex that acts as a GTP-hydrolysis-dependent molecular chaperone, activating the urease apoprotein by helping to assemble the nickel containing metallocenter of UreC. The UreE protein probably delivers the nickel.</text>
</comment>
<evidence type="ECO:0000313" key="5">
    <source>
        <dbReference type="Proteomes" id="UP001595997"/>
    </source>
</evidence>